<dbReference type="PROSITE" id="PS51354">
    <property type="entry name" value="GLUTAREDOXIN_2"/>
    <property type="match status" value="1"/>
</dbReference>
<dbReference type="EMBL" id="CP001339">
    <property type="protein sequence ID" value="ACL73254.1"/>
    <property type="molecule type" value="Genomic_DNA"/>
</dbReference>
<dbReference type="eggNOG" id="COG0695">
    <property type="taxonomic scope" value="Bacteria"/>
</dbReference>
<dbReference type="Gene3D" id="3.40.30.10">
    <property type="entry name" value="Glutaredoxin"/>
    <property type="match status" value="1"/>
</dbReference>
<keyword evidence="2 6" id="KW-0813">Transport</keyword>
<evidence type="ECO:0000313" key="8">
    <source>
        <dbReference type="EMBL" id="ACL73254.1"/>
    </source>
</evidence>
<evidence type="ECO:0000313" key="9">
    <source>
        <dbReference type="Proteomes" id="UP000002383"/>
    </source>
</evidence>
<feature type="domain" description="Glutaredoxin" evidence="7">
    <location>
        <begin position="7"/>
        <end position="65"/>
    </location>
</feature>
<dbReference type="GO" id="GO:0005737">
    <property type="term" value="C:cytoplasm"/>
    <property type="evidence" value="ECO:0007669"/>
    <property type="project" value="TreeGrafter"/>
</dbReference>
<dbReference type="HOGENOM" id="CLU_026126_7_3_6"/>
<dbReference type="InterPro" id="IPR036249">
    <property type="entry name" value="Thioredoxin-like_sf"/>
</dbReference>
<dbReference type="InterPro" id="IPR011767">
    <property type="entry name" value="GLR_AS"/>
</dbReference>
<dbReference type="STRING" id="396588.Tgr7_2174"/>
<keyword evidence="3 6" id="KW-0249">Electron transport</keyword>
<evidence type="ECO:0000256" key="3">
    <source>
        <dbReference type="ARBA" id="ARBA00022982"/>
    </source>
</evidence>
<dbReference type="InterPro" id="IPR014025">
    <property type="entry name" value="Glutaredoxin_subgr"/>
</dbReference>
<organism evidence="8 9">
    <name type="scientific">Thioalkalivibrio sulfidiphilus (strain HL-EbGR7)</name>
    <dbReference type="NCBI Taxonomy" id="396588"/>
    <lineage>
        <taxon>Bacteria</taxon>
        <taxon>Pseudomonadati</taxon>
        <taxon>Pseudomonadota</taxon>
        <taxon>Gammaproteobacteria</taxon>
        <taxon>Chromatiales</taxon>
        <taxon>Ectothiorhodospiraceae</taxon>
        <taxon>Thioalkalivibrio</taxon>
    </lineage>
</organism>
<protein>
    <recommendedName>
        <fullName evidence="6">Glutaredoxin</fullName>
    </recommendedName>
</protein>
<accession>B8GUD4</accession>
<keyword evidence="4" id="KW-1015">Disulfide bond</keyword>
<evidence type="ECO:0000256" key="2">
    <source>
        <dbReference type="ARBA" id="ARBA00022448"/>
    </source>
</evidence>
<evidence type="ECO:0000256" key="6">
    <source>
        <dbReference type="RuleBase" id="RU364065"/>
    </source>
</evidence>
<dbReference type="RefSeq" id="WP_012638732.1">
    <property type="nucleotide sequence ID" value="NC_011901.1"/>
</dbReference>
<dbReference type="KEGG" id="tgr:Tgr7_2174"/>
<evidence type="ECO:0000256" key="5">
    <source>
        <dbReference type="ARBA" id="ARBA00023284"/>
    </source>
</evidence>
<dbReference type="PANTHER" id="PTHR45694:SF18">
    <property type="entry name" value="GLUTAREDOXIN-1-RELATED"/>
    <property type="match status" value="1"/>
</dbReference>
<dbReference type="GO" id="GO:0045454">
    <property type="term" value="P:cell redox homeostasis"/>
    <property type="evidence" value="ECO:0007669"/>
    <property type="project" value="InterPro"/>
</dbReference>
<comment type="similarity">
    <text evidence="1 6">Belongs to the glutaredoxin family.</text>
</comment>
<keyword evidence="6" id="KW-0963">Cytoplasm</keyword>
<dbReference type="InterPro" id="IPR011900">
    <property type="entry name" value="GRX_bact"/>
</dbReference>
<proteinExistence type="inferred from homology"/>
<dbReference type="Pfam" id="PF00462">
    <property type="entry name" value="Glutaredoxin"/>
    <property type="match status" value="1"/>
</dbReference>
<evidence type="ECO:0000256" key="4">
    <source>
        <dbReference type="ARBA" id="ARBA00023157"/>
    </source>
</evidence>
<evidence type="ECO:0000256" key="1">
    <source>
        <dbReference type="ARBA" id="ARBA00007787"/>
    </source>
</evidence>
<dbReference type="OrthoDB" id="9814618at2"/>
<gene>
    <name evidence="8" type="ordered locus">Tgr7_2174</name>
</gene>
<evidence type="ECO:0000259" key="7">
    <source>
        <dbReference type="Pfam" id="PF00462"/>
    </source>
</evidence>
<dbReference type="CDD" id="cd03418">
    <property type="entry name" value="GRX_GRXb_1_3_like"/>
    <property type="match status" value="1"/>
</dbReference>
<reference evidence="8 9" key="1">
    <citation type="journal article" date="2011" name="Stand. Genomic Sci.">
        <title>Complete genome sequence of 'Thioalkalivibrio sulfidophilus' HL-EbGr7.</title>
        <authorList>
            <person name="Muyzer G."/>
            <person name="Sorokin D.Y."/>
            <person name="Mavromatis K."/>
            <person name="Lapidus A."/>
            <person name="Clum A."/>
            <person name="Ivanova N."/>
            <person name="Pati A."/>
            <person name="d'Haeseleer P."/>
            <person name="Woyke T."/>
            <person name="Kyrpides N.C."/>
        </authorList>
    </citation>
    <scope>NUCLEOTIDE SEQUENCE [LARGE SCALE GENOMIC DNA]</scope>
    <source>
        <strain evidence="8 9">HL-EbGR7</strain>
    </source>
</reference>
<dbReference type="PROSITE" id="PS00195">
    <property type="entry name" value="GLUTAREDOXIN_1"/>
    <property type="match status" value="1"/>
</dbReference>
<keyword evidence="9" id="KW-1185">Reference proteome</keyword>
<dbReference type="Proteomes" id="UP000002383">
    <property type="component" value="Chromosome"/>
</dbReference>
<dbReference type="GO" id="GO:0034599">
    <property type="term" value="P:cellular response to oxidative stress"/>
    <property type="evidence" value="ECO:0007669"/>
    <property type="project" value="TreeGrafter"/>
</dbReference>
<dbReference type="GO" id="GO:0015038">
    <property type="term" value="F:glutathione disulfide oxidoreductase activity"/>
    <property type="evidence" value="ECO:0007669"/>
    <property type="project" value="UniProtKB-UniRule"/>
</dbReference>
<name>B8GUD4_THISH</name>
<dbReference type="SUPFAM" id="SSF52833">
    <property type="entry name" value="Thioredoxin-like"/>
    <property type="match status" value="1"/>
</dbReference>
<dbReference type="PANTHER" id="PTHR45694">
    <property type="entry name" value="GLUTAREDOXIN 2"/>
    <property type="match status" value="1"/>
</dbReference>
<comment type="function">
    <text evidence="6">Has a glutathione-disulfide oxidoreductase activity in the presence of NADPH and glutathione reductase. Reduces low molecular weight disulfides and proteins.</text>
</comment>
<dbReference type="AlphaFoldDB" id="B8GUD4"/>
<dbReference type="PRINTS" id="PR00160">
    <property type="entry name" value="GLUTAREDOXIN"/>
</dbReference>
<keyword evidence="5 6" id="KW-0676">Redox-active center</keyword>
<dbReference type="InterPro" id="IPR002109">
    <property type="entry name" value="Glutaredoxin"/>
</dbReference>
<sequence length="90" mass="10277">MSLIRMYCTGICPYCDRAERLLVRKGVGDQIEKIRVDHDHGAMTEMITRTRRRTVPQIFIGERHVGGFDDLVELDMEGELDELLSGLNLA</sequence>
<dbReference type="NCBIfam" id="TIGR02181">
    <property type="entry name" value="GRX_bact"/>
    <property type="match status" value="1"/>
</dbReference>